<dbReference type="Pfam" id="PF01648">
    <property type="entry name" value="ACPS"/>
    <property type="match status" value="1"/>
</dbReference>
<dbReference type="NCBIfam" id="TIGR00516">
    <property type="entry name" value="acpS"/>
    <property type="match status" value="1"/>
</dbReference>
<dbReference type="OrthoDB" id="517356at2"/>
<dbReference type="Gene3D" id="3.90.470.20">
    <property type="entry name" value="4'-phosphopantetheinyl transferase domain"/>
    <property type="match status" value="1"/>
</dbReference>
<sequence>MIAGLGTDIVEIARIARMLEKYPDAFREHTCTPAEIAEGKRRRDDVTFYAGRWAAKEAAAKALGCGIGKHCSLTDLEVVNGENGAPELRLSGAAAAFAASRGGGRFLVSISHETGYAVAVVIFEQ</sequence>
<keyword evidence="12" id="KW-1185">Reference proteome</keyword>
<evidence type="ECO:0000256" key="4">
    <source>
        <dbReference type="ARBA" id="ARBA00022832"/>
    </source>
</evidence>
<comment type="catalytic activity">
    <reaction evidence="8">
        <text>apo-[ACP] + CoA = holo-[ACP] + adenosine 3',5'-bisphosphate + H(+)</text>
        <dbReference type="Rhea" id="RHEA:12068"/>
        <dbReference type="Rhea" id="RHEA-COMP:9685"/>
        <dbReference type="Rhea" id="RHEA-COMP:9690"/>
        <dbReference type="ChEBI" id="CHEBI:15378"/>
        <dbReference type="ChEBI" id="CHEBI:29999"/>
        <dbReference type="ChEBI" id="CHEBI:57287"/>
        <dbReference type="ChEBI" id="CHEBI:58343"/>
        <dbReference type="ChEBI" id="CHEBI:64479"/>
        <dbReference type="EC" id="2.7.8.7"/>
    </reaction>
</comment>
<accession>A0A2U1AVY5</accession>
<evidence type="ECO:0000256" key="7">
    <source>
        <dbReference type="ARBA" id="ARBA00023160"/>
    </source>
</evidence>
<dbReference type="InterPro" id="IPR008278">
    <property type="entry name" value="4-PPantetheinyl_Trfase_dom"/>
</dbReference>
<dbReference type="InterPro" id="IPR037143">
    <property type="entry name" value="4-PPantetheinyl_Trfase_dom_sf"/>
</dbReference>
<gene>
    <name evidence="8 10" type="primary">acpS</name>
    <name evidence="11" type="ORF">C8D82_11613</name>
    <name evidence="10" type="ORF">HF882_11345</name>
</gene>
<evidence type="ECO:0000256" key="1">
    <source>
        <dbReference type="ARBA" id="ARBA00022516"/>
    </source>
</evidence>
<evidence type="ECO:0000259" key="9">
    <source>
        <dbReference type="Pfam" id="PF01648"/>
    </source>
</evidence>
<evidence type="ECO:0000256" key="6">
    <source>
        <dbReference type="ARBA" id="ARBA00023098"/>
    </source>
</evidence>
<dbReference type="GO" id="GO:0008897">
    <property type="term" value="F:holo-[acyl-carrier-protein] synthase activity"/>
    <property type="evidence" value="ECO:0007669"/>
    <property type="project" value="UniProtKB-UniRule"/>
</dbReference>
<name>A0A2U1AVY5_9BACT</name>
<evidence type="ECO:0000313" key="12">
    <source>
        <dbReference type="Proteomes" id="UP000245959"/>
    </source>
</evidence>
<dbReference type="InterPro" id="IPR002582">
    <property type="entry name" value="ACPS"/>
</dbReference>
<evidence type="ECO:0000256" key="8">
    <source>
        <dbReference type="HAMAP-Rule" id="MF_00101"/>
    </source>
</evidence>
<comment type="function">
    <text evidence="8">Transfers the 4'-phosphopantetheine moiety from coenzyme A to a Ser of acyl-carrier-protein.</text>
</comment>
<keyword evidence="3 8" id="KW-0479">Metal-binding</keyword>
<protein>
    <recommendedName>
        <fullName evidence="8">Holo-[acyl-carrier-protein] synthase</fullName>
        <shortName evidence="8">Holo-ACP synthase</shortName>
        <ecNumber evidence="8">2.7.8.7</ecNumber>
    </recommendedName>
    <alternativeName>
        <fullName evidence="8">4'-phosphopantetheinyl transferase AcpS</fullName>
    </alternativeName>
</protein>
<dbReference type="Proteomes" id="UP000576225">
    <property type="component" value="Unassembled WGS sequence"/>
</dbReference>
<keyword evidence="2 8" id="KW-0808">Transferase</keyword>
<dbReference type="InterPro" id="IPR004568">
    <property type="entry name" value="Ppantetheine-prot_Trfase_dom"/>
</dbReference>
<keyword evidence="4 8" id="KW-0276">Fatty acid metabolism</keyword>
<feature type="binding site" evidence="8">
    <location>
        <position position="57"/>
    </location>
    <ligand>
        <name>Mg(2+)</name>
        <dbReference type="ChEBI" id="CHEBI:18420"/>
    </ligand>
</feature>
<dbReference type="AlphaFoldDB" id="A0A2U1AVY5"/>
<reference evidence="10 13" key="2">
    <citation type="submission" date="2020-04" db="EMBL/GenBank/DDBJ databases">
        <authorList>
            <person name="Hitch T.C.A."/>
            <person name="Wylensek D."/>
            <person name="Clavel T."/>
        </authorList>
    </citation>
    <scope>NUCLEOTIDE SEQUENCE [LARGE SCALE GENOMIC DNA]</scope>
    <source>
        <strain evidence="10 13">COR2-253-APC-1A</strain>
    </source>
</reference>
<dbReference type="EMBL" id="QEKH01000016">
    <property type="protein sequence ID" value="PVY40562.1"/>
    <property type="molecule type" value="Genomic_DNA"/>
</dbReference>
<comment type="subcellular location">
    <subcellularLocation>
        <location evidence="8">Cytoplasm</location>
    </subcellularLocation>
</comment>
<comment type="cofactor">
    <cofactor evidence="8">
        <name>Mg(2+)</name>
        <dbReference type="ChEBI" id="CHEBI:18420"/>
    </cofactor>
</comment>
<comment type="similarity">
    <text evidence="8">Belongs to the P-Pant transferase superfamily. AcpS family.</text>
</comment>
<reference evidence="11 12" key="1">
    <citation type="submission" date="2018-04" db="EMBL/GenBank/DDBJ databases">
        <title>Genomic Encyclopedia of Type Strains, Phase IV (KMG-IV): sequencing the most valuable type-strain genomes for metagenomic binning, comparative biology and taxonomic classification.</title>
        <authorList>
            <person name="Goeker M."/>
        </authorList>
    </citation>
    <scope>NUCLEOTIDE SEQUENCE [LARGE SCALE GENOMIC DNA]</scope>
    <source>
        <strain evidence="11 12">DSM 14823</strain>
    </source>
</reference>
<dbReference type="GeneID" id="78295566"/>
<dbReference type="HAMAP" id="MF_00101">
    <property type="entry name" value="AcpS"/>
    <property type="match status" value="1"/>
</dbReference>
<feature type="binding site" evidence="8">
    <location>
        <position position="8"/>
    </location>
    <ligand>
        <name>Mg(2+)</name>
        <dbReference type="ChEBI" id="CHEBI:18420"/>
    </ligand>
</feature>
<dbReference type="Proteomes" id="UP000245959">
    <property type="component" value="Unassembled WGS sequence"/>
</dbReference>
<dbReference type="GO" id="GO:0005737">
    <property type="term" value="C:cytoplasm"/>
    <property type="evidence" value="ECO:0007669"/>
    <property type="project" value="UniProtKB-SubCell"/>
</dbReference>
<dbReference type="NCBIfam" id="TIGR00556">
    <property type="entry name" value="pantethn_trn"/>
    <property type="match status" value="1"/>
</dbReference>
<evidence type="ECO:0000313" key="11">
    <source>
        <dbReference type="EMBL" id="PVY40562.1"/>
    </source>
</evidence>
<proteinExistence type="inferred from homology"/>
<evidence type="ECO:0000256" key="2">
    <source>
        <dbReference type="ARBA" id="ARBA00022679"/>
    </source>
</evidence>
<evidence type="ECO:0000256" key="3">
    <source>
        <dbReference type="ARBA" id="ARBA00022723"/>
    </source>
</evidence>
<evidence type="ECO:0000256" key="5">
    <source>
        <dbReference type="ARBA" id="ARBA00022842"/>
    </source>
</evidence>
<keyword evidence="6 8" id="KW-0443">Lipid metabolism</keyword>
<dbReference type="GO" id="GO:0000287">
    <property type="term" value="F:magnesium ion binding"/>
    <property type="evidence" value="ECO:0007669"/>
    <property type="project" value="UniProtKB-UniRule"/>
</dbReference>
<feature type="domain" description="4'-phosphopantetheinyl transferase" evidence="9">
    <location>
        <begin position="4"/>
        <end position="120"/>
    </location>
</feature>
<comment type="caution">
    <text evidence="11">The sequence shown here is derived from an EMBL/GenBank/DDBJ whole genome shotgun (WGS) entry which is preliminary data.</text>
</comment>
<dbReference type="EMBL" id="JABAEW010000020">
    <property type="protein sequence ID" value="NMD87179.1"/>
    <property type="molecule type" value="Genomic_DNA"/>
</dbReference>
<keyword evidence="5 8" id="KW-0460">Magnesium</keyword>
<dbReference type="GO" id="GO:0006633">
    <property type="term" value="P:fatty acid biosynthetic process"/>
    <property type="evidence" value="ECO:0007669"/>
    <property type="project" value="UniProtKB-UniRule"/>
</dbReference>
<dbReference type="RefSeq" id="WP_116884267.1">
    <property type="nucleotide sequence ID" value="NZ_CABMMC010000084.1"/>
</dbReference>
<evidence type="ECO:0000313" key="10">
    <source>
        <dbReference type="EMBL" id="NMD87179.1"/>
    </source>
</evidence>
<evidence type="ECO:0000313" key="13">
    <source>
        <dbReference type="Proteomes" id="UP000576225"/>
    </source>
</evidence>
<keyword evidence="8" id="KW-0963">Cytoplasm</keyword>
<dbReference type="EC" id="2.7.8.7" evidence="8"/>
<keyword evidence="1 8" id="KW-0444">Lipid biosynthesis</keyword>
<organism evidence="11 12">
    <name type="scientific">Victivallis vadensis</name>
    <dbReference type="NCBI Taxonomy" id="172901"/>
    <lineage>
        <taxon>Bacteria</taxon>
        <taxon>Pseudomonadati</taxon>
        <taxon>Lentisphaerota</taxon>
        <taxon>Lentisphaeria</taxon>
        <taxon>Victivallales</taxon>
        <taxon>Victivallaceae</taxon>
        <taxon>Victivallis</taxon>
    </lineage>
</organism>
<keyword evidence="7 8" id="KW-0275">Fatty acid biosynthesis</keyword>
<dbReference type="SUPFAM" id="SSF56214">
    <property type="entry name" value="4'-phosphopantetheinyl transferase"/>
    <property type="match status" value="1"/>
</dbReference>